<dbReference type="KEGG" id="mfz:AOB57_000960"/>
<organism evidence="1 2">
    <name type="scientific">Methanosarcina flavescens</name>
    <dbReference type="NCBI Taxonomy" id="1715806"/>
    <lineage>
        <taxon>Archaea</taxon>
        <taxon>Methanobacteriati</taxon>
        <taxon>Methanobacteriota</taxon>
        <taxon>Stenosarchaea group</taxon>
        <taxon>Methanomicrobia</taxon>
        <taxon>Methanosarcinales</taxon>
        <taxon>Methanosarcinaceae</taxon>
        <taxon>Methanosarcina</taxon>
    </lineage>
</organism>
<evidence type="ECO:0000313" key="2">
    <source>
        <dbReference type="Proteomes" id="UP000053087"/>
    </source>
</evidence>
<dbReference type="EMBL" id="CP032683">
    <property type="protein sequence ID" value="AYK13967.1"/>
    <property type="molecule type" value="Genomic_DNA"/>
</dbReference>
<dbReference type="Proteomes" id="UP000053087">
    <property type="component" value="Chromosome"/>
</dbReference>
<accession>A0A660HNW1</accession>
<evidence type="ECO:0000313" key="1">
    <source>
        <dbReference type="EMBL" id="AYK13967.1"/>
    </source>
</evidence>
<dbReference type="AlphaFoldDB" id="A0A660HNW1"/>
<sequence>MLPILQYKGDCWSTSPQSYPKMGTVAKKQKVVIPIIEVSNVLLKEFIRLLTQFLYISIFLLLKFRYPFRYPFIFDGVD</sequence>
<keyword evidence="2" id="KW-1185">Reference proteome</keyword>
<reference evidence="1 2" key="1">
    <citation type="journal article" date="2016" name="Int. J. Syst. Evol. Microbiol.">
        <title>Methanosarcina flavescens sp. nov., a methanogenic archaeon isolated from a full-scale anaerobic digester.</title>
        <authorList>
            <person name="Kern T."/>
            <person name="Fischer M.A."/>
            <person name="Deppenmeier U."/>
            <person name="Schmitz R.A."/>
            <person name="Rother M."/>
        </authorList>
    </citation>
    <scope>NUCLEOTIDE SEQUENCE [LARGE SCALE GENOMIC DNA]</scope>
    <source>
        <strain evidence="1 2">E03.2</strain>
    </source>
</reference>
<protein>
    <submittedName>
        <fullName evidence="1">Uncharacterized protein</fullName>
    </submittedName>
</protein>
<proteinExistence type="predicted"/>
<name>A0A660HNW1_9EURY</name>
<gene>
    <name evidence="1" type="ORF">AOB57_000960</name>
</gene>